<keyword evidence="1" id="KW-0472">Membrane</keyword>
<gene>
    <name evidence="2" type="ORF">ACFSFW_13365</name>
</gene>
<sequence>MYRFRYVMIGLLLLLFVSLPYIRSMLEESMVGTMLIQYPLLVGSGYILAKAFPKKWRGFFVYYNENGIAGILITICVVGFWVLPRSVDAALNEPIMEIAKYMSLSLLAGVLLFYSWQLLGPISKAFIWANLISMIFVMSWLYSVSPARLCNNYLVTAQQQLGKAMFVLGLAICILFIGRVFFGKPEISKNTTKEKKKYINLNINAKKLDERMT</sequence>
<feature type="transmembrane region" description="Helical" evidence="1">
    <location>
        <begin position="30"/>
        <end position="49"/>
    </location>
</feature>
<reference evidence="3" key="1">
    <citation type="journal article" date="2019" name="Int. J. Syst. Evol. Microbiol.">
        <title>The Global Catalogue of Microorganisms (GCM) 10K type strain sequencing project: providing services to taxonomists for standard genome sequencing and annotation.</title>
        <authorList>
            <consortium name="The Broad Institute Genomics Platform"/>
            <consortium name="The Broad Institute Genome Sequencing Center for Infectious Disease"/>
            <person name="Wu L."/>
            <person name="Ma J."/>
        </authorList>
    </citation>
    <scope>NUCLEOTIDE SEQUENCE [LARGE SCALE GENOMIC DNA]</scope>
    <source>
        <strain evidence="3">CCUG 15531</strain>
    </source>
</reference>
<feature type="transmembrane region" description="Helical" evidence="1">
    <location>
        <begin position="61"/>
        <end position="83"/>
    </location>
</feature>
<feature type="transmembrane region" description="Helical" evidence="1">
    <location>
        <begin position="126"/>
        <end position="144"/>
    </location>
</feature>
<evidence type="ECO:0000313" key="3">
    <source>
        <dbReference type="Proteomes" id="UP001597227"/>
    </source>
</evidence>
<accession>A0ABW4MQE3</accession>
<feature type="transmembrane region" description="Helical" evidence="1">
    <location>
        <begin position="164"/>
        <end position="182"/>
    </location>
</feature>
<name>A0ABW4MQE3_9BACI</name>
<keyword evidence="1" id="KW-0812">Transmembrane</keyword>
<keyword evidence="3" id="KW-1185">Reference proteome</keyword>
<protein>
    <submittedName>
        <fullName evidence="2">Uncharacterized protein</fullName>
    </submittedName>
</protein>
<dbReference type="Proteomes" id="UP001597227">
    <property type="component" value="Unassembled WGS sequence"/>
</dbReference>
<dbReference type="EMBL" id="JBHUEK010000020">
    <property type="protein sequence ID" value="MFD1779647.1"/>
    <property type="molecule type" value="Genomic_DNA"/>
</dbReference>
<feature type="transmembrane region" description="Helical" evidence="1">
    <location>
        <begin position="95"/>
        <end position="114"/>
    </location>
</feature>
<evidence type="ECO:0000313" key="2">
    <source>
        <dbReference type="EMBL" id="MFD1779647.1"/>
    </source>
</evidence>
<keyword evidence="1" id="KW-1133">Transmembrane helix</keyword>
<organism evidence="2 3">
    <name type="scientific">Fredinandcohnia salidurans</name>
    <dbReference type="NCBI Taxonomy" id="2595041"/>
    <lineage>
        <taxon>Bacteria</taxon>
        <taxon>Bacillati</taxon>
        <taxon>Bacillota</taxon>
        <taxon>Bacilli</taxon>
        <taxon>Bacillales</taxon>
        <taxon>Bacillaceae</taxon>
        <taxon>Fredinandcohnia</taxon>
    </lineage>
</organism>
<dbReference type="RefSeq" id="WP_388039011.1">
    <property type="nucleotide sequence ID" value="NZ_JBHUEK010000020.1"/>
</dbReference>
<proteinExistence type="predicted"/>
<evidence type="ECO:0000256" key="1">
    <source>
        <dbReference type="SAM" id="Phobius"/>
    </source>
</evidence>
<comment type="caution">
    <text evidence="2">The sequence shown here is derived from an EMBL/GenBank/DDBJ whole genome shotgun (WGS) entry which is preliminary data.</text>
</comment>